<feature type="compositionally biased region" description="Basic and acidic residues" evidence="1">
    <location>
        <begin position="449"/>
        <end position="464"/>
    </location>
</feature>
<feature type="domain" description="Meiosis-specific protein ASY3-like coiled-coil" evidence="2">
    <location>
        <begin position="600"/>
        <end position="772"/>
    </location>
</feature>
<evidence type="ECO:0000259" key="2">
    <source>
        <dbReference type="Pfam" id="PF20435"/>
    </source>
</evidence>
<feature type="compositionally biased region" description="Basic and acidic residues" evidence="1">
    <location>
        <begin position="333"/>
        <end position="352"/>
    </location>
</feature>
<gene>
    <name evidence="3" type="ORF">POM88_022714</name>
</gene>
<keyword evidence="4" id="KW-1185">Reference proteome</keyword>
<feature type="domain" description="Meiosis-specific protein ASY3-like coiled-coil" evidence="2">
    <location>
        <begin position="1"/>
        <end position="355"/>
    </location>
</feature>
<dbReference type="EMBL" id="JAUIZM010000005">
    <property type="protein sequence ID" value="KAK1384979.1"/>
    <property type="molecule type" value="Genomic_DNA"/>
</dbReference>
<feature type="compositionally biased region" description="Polar residues" evidence="1">
    <location>
        <begin position="88"/>
        <end position="103"/>
    </location>
</feature>
<feature type="compositionally biased region" description="Basic and acidic residues" evidence="1">
    <location>
        <begin position="371"/>
        <end position="381"/>
    </location>
</feature>
<dbReference type="InterPro" id="IPR037731">
    <property type="entry name" value="ASY3-like"/>
</dbReference>
<comment type="caution">
    <text evidence="3">The sequence shown here is derived from an EMBL/GenBank/DDBJ whole genome shotgun (WGS) entry which is preliminary data.</text>
</comment>
<evidence type="ECO:0000313" key="3">
    <source>
        <dbReference type="EMBL" id="KAK1384979.1"/>
    </source>
</evidence>
<reference evidence="3" key="2">
    <citation type="submission" date="2023-05" db="EMBL/GenBank/DDBJ databases">
        <authorList>
            <person name="Schelkunov M.I."/>
        </authorList>
    </citation>
    <scope>NUCLEOTIDE SEQUENCE</scope>
    <source>
        <strain evidence="3">Hsosn_3</strain>
        <tissue evidence="3">Leaf</tissue>
    </source>
</reference>
<feature type="region of interest" description="Disordered" evidence="1">
    <location>
        <begin position="483"/>
        <end position="558"/>
    </location>
</feature>
<accession>A0AAD8MTY3</accession>
<dbReference type="GO" id="GO:0051321">
    <property type="term" value="P:meiotic cell cycle"/>
    <property type="evidence" value="ECO:0007669"/>
    <property type="project" value="InterPro"/>
</dbReference>
<sequence length="775" mass="86580">MSQCRSFGSNYRPSSQPKKISIGIVVDQPTKAKPRDIREDAAATAVPVTRNLGSSKVDTMENMRKYEKVKDPSRGKQNEAEEKEGSPRVSTRSFQQHLPSSQGVCDAQQARGTMFNQSQKSNGGLQTDDGLQKKFSIGIFAMKGQGDGSSNRVVEVPFPTAQELKVPVKEVAQEKAESTENKGSDILRTKIWEALGTVSTPTKQFSNSQTLKTCTDNLEPELNSDKKKSSDMKSRQNSDTIESDSDSPNHTMKGPVTRSLTRKRPTKVQQRKAKNAPSSSNKHKEPEKNIFSFEEGRSRKIISATTIGGSVSKSEKKKSSSTEPRKLHFSKHNNADETRKVTDSSKKEDHMESSSGLKNGVGGLCGFSLKGNRDTYQKGNRDAYQNPIMENADNLGDNYESMFPENVDEEEMVPSLKNIVEPQFDFSTPTLRMKPTTETYFYGSLPKNDQGKQEDAHSPKKGLKEVSNMENVRSFKSFFASMPERDKKKKETEISDYEEVHEDPCVEKSLPSLKETNTINSPSTSPSEEDGCESSDGSSSTEGHSEAGAPEIVTAQEPERLFRQSKRCRISECADATIFNPSSSPPQVFGKFHGLPSELNEEDGLARAVSLFAMVLERVKSKMKSAANKRSAEILTSVAMEMRLQLQNAELQIQKDVGKLTGIGKTKRRRLETRFQEQQGKLEDIYERFRNEVNVHLQDCKKTLEGLELQQTEFKDIVEEQNASHGKLLIQVEEAISTQLNDAQKRINTVQKSARKKMLQLKYVIAECLKEDALY</sequence>
<organism evidence="3 4">
    <name type="scientific">Heracleum sosnowskyi</name>
    <dbReference type="NCBI Taxonomy" id="360622"/>
    <lineage>
        <taxon>Eukaryota</taxon>
        <taxon>Viridiplantae</taxon>
        <taxon>Streptophyta</taxon>
        <taxon>Embryophyta</taxon>
        <taxon>Tracheophyta</taxon>
        <taxon>Spermatophyta</taxon>
        <taxon>Magnoliopsida</taxon>
        <taxon>eudicotyledons</taxon>
        <taxon>Gunneridae</taxon>
        <taxon>Pentapetalae</taxon>
        <taxon>asterids</taxon>
        <taxon>campanulids</taxon>
        <taxon>Apiales</taxon>
        <taxon>Apiaceae</taxon>
        <taxon>Apioideae</taxon>
        <taxon>apioid superclade</taxon>
        <taxon>Tordylieae</taxon>
        <taxon>Tordyliinae</taxon>
        <taxon>Heracleum</taxon>
    </lineage>
</organism>
<dbReference type="AlphaFoldDB" id="A0AAD8MTY3"/>
<evidence type="ECO:0000313" key="4">
    <source>
        <dbReference type="Proteomes" id="UP001237642"/>
    </source>
</evidence>
<feature type="compositionally biased region" description="Polar residues" evidence="1">
    <location>
        <begin position="1"/>
        <end position="18"/>
    </location>
</feature>
<name>A0AAD8MTY3_9APIA</name>
<feature type="compositionally biased region" description="Basic residues" evidence="1">
    <location>
        <begin position="260"/>
        <end position="274"/>
    </location>
</feature>
<proteinExistence type="predicted"/>
<protein>
    <submittedName>
        <fullName evidence="3">Sec23/Sec24 protein transport family protein</fullName>
    </submittedName>
</protein>
<dbReference type="Proteomes" id="UP001237642">
    <property type="component" value="Unassembled WGS sequence"/>
</dbReference>
<feature type="compositionally biased region" description="Low complexity" evidence="1">
    <location>
        <begin position="515"/>
        <end position="526"/>
    </location>
</feature>
<feature type="compositionally biased region" description="Polar residues" evidence="1">
    <location>
        <begin position="237"/>
        <end position="250"/>
    </location>
</feature>
<dbReference type="Pfam" id="PF20435">
    <property type="entry name" value="ASY3-like"/>
    <property type="match status" value="2"/>
</dbReference>
<feature type="compositionally biased region" description="Basic and acidic residues" evidence="1">
    <location>
        <begin position="223"/>
        <end position="236"/>
    </location>
</feature>
<feature type="compositionally biased region" description="Basic and acidic residues" evidence="1">
    <location>
        <begin position="282"/>
        <end position="298"/>
    </location>
</feature>
<feature type="region of interest" description="Disordered" evidence="1">
    <location>
        <begin position="197"/>
        <end position="401"/>
    </location>
</feature>
<feature type="region of interest" description="Disordered" evidence="1">
    <location>
        <begin position="442"/>
        <end position="467"/>
    </location>
</feature>
<feature type="compositionally biased region" description="Basic and acidic residues" evidence="1">
    <location>
        <begin position="483"/>
        <end position="493"/>
    </location>
</feature>
<dbReference type="PANTHER" id="PTHR36027:SF1">
    <property type="entry name" value="MEIOSIS-SPECIFIC PROTEIN ASY3"/>
    <property type="match status" value="1"/>
</dbReference>
<feature type="compositionally biased region" description="Basic and acidic residues" evidence="1">
    <location>
        <begin position="313"/>
        <end position="326"/>
    </location>
</feature>
<dbReference type="PANTHER" id="PTHR36027">
    <property type="entry name" value="MEIOSIS-SPECIFIC PROTEIN ASY3"/>
    <property type="match status" value="1"/>
</dbReference>
<feature type="compositionally biased region" description="Basic and acidic residues" evidence="1">
    <location>
        <begin position="58"/>
        <end position="86"/>
    </location>
</feature>
<dbReference type="InterPro" id="IPR046845">
    <property type="entry name" value="ASY3-like_CC"/>
</dbReference>
<reference evidence="3" key="1">
    <citation type="submission" date="2023-02" db="EMBL/GenBank/DDBJ databases">
        <title>Genome of toxic invasive species Heracleum sosnowskyi carries increased number of genes despite the absence of recent whole-genome duplications.</title>
        <authorList>
            <person name="Schelkunov M."/>
            <person name="Shtratnikova V."/>
            <person name="Makarenko M."/>
            <person name="Klepikova A."/>
            <person name="Omelchenko D."/>
            <person name="Novikova G."/>
            <person name="Obukhova E."/>
            <person name="Bogdanov V."/>
            <person name="Penin A."/>
            <person name="Logacheva M."/>
        </authorList>
    </citation>
    <scope>NUCLEOTIDE SEQUENCE</scope>
    <source>
        <strain evidence="3">Hsosn_3</strain>
        <tissue evidence="3">Leaf</tissue>
    </source>
</reference>
<evidence type="ECO:0000256" key="1">
    <source>
        <dbReference type="SAM" id="MobiDB-lite"/>
    </source>
</evidence>
<feature type="compositionally biased region" description="Polar residues" evidence="1">
    <location>
        <begin position="197"/>
        <end position="216"/>
    </location>
</feature>
<feature type="region of interest" description="Disordered" evidence="1">
    <location>
        <begin position="1"/>
        <end position="105"/>
    </location>
</feature>